<protein>
    <submittedName>
        <fullName evidence="2">Uncharacterized protein</fullName>
    </submittedName>
</protein>
<keyword evidence="3" id="KW-1185">Reference proteome</keyword>
<feature type="region of interest" description="Disordered" evidence="1">
    <location>
        <begin position="32"/>
        <end position="68"/>
    </location>
</feature>
<evidence type="ECO:0000256" key="1">
    <source>
        <dbReference type="SAM" id="MobiDB-lite"/>
    </source>
</evidence>
<dbReference type="AlphaFoldDB" id="A0A9R1VX47"/>
<feature type="compositionally biased region" description="Polar residues" evidence="1">
    <location>
        <begin position="40"/>
        <end position="49"/>
    </location>
</feature>
<dbReference type="EMBL" id="NBSK02000004">
    <property type="protein sequence ID" value="KAJ0212261.1"/>
    <property type="molecule type" value="Genomic_DNA"/>
</dbReference>
<sequence>MSNQTRPTWAGYPPPFWAHPYWASPPPCPYPTQAGWASPWPTSSAQQQPRQPPDEANLTTVNPLKPSEHGAAFSAMNLEQEHDAWYMDTGSTSHLTANEGKISVHSLSSIKSVFDANGNQVPVLGSGLQDQEAPL</sequence>
<accession>A0A9R1VX47</accession>
<name>A0A9R1VX47_LACSA</name>
<evidence type="ECO:0000313" key="3">
    <source>
        <dbReference type="Proteomes" id="UP000235145"/>
    </source>
</evidence>
<organism evidence="2 3">
    <name type="scientific">Lactuca sativa</name>
    <name type="common">Garden lettuce</name>
    <dbReference type="NCBI Taxonomy" id="4236"/>
    <lineage>
        <taxon>Eukaryota</taxon>
        <taxon>Viridiplantae</taxon>
        <taxon>Streptophyta</taxon>
        <taxon>Embryophyta</taxon>
        <taxon>Tracheophyta</taxon>
        <taxon>Spermatophyta</taxon>
        <taxon>Magnoliopsida</taxon>
        <taxon>eudicotyledons</taxon>
        <taxon>Gunneridae</taxon>
        <taxon>Pentapetalae</taxon>
        <taxon>asterids</taxon>
        <taxon>campanulids</taxon>
        <taxon>Asterales</taxon>
        <taxon>Asteraceae</taxon>
        <taxon>Cichorioideae</taxon>
        <taxon>Cichorieae</taxon>
        <taxon>Lactucinae</taxon>
        <taxon>Lactuca</taxon>
    </lineage>
</organism>
<dbReference type="Proteomes" id="UP000235145">
    <property type="component" value="Unassembled WGS sequence"/>
</dbReference>
<comment type="caution">
    <text evidence="2">The sequence shown here is derived from an EMBL/GenBank/DDBJ whole genome shotgun (WGS) entry which is preliminary data.</text>
</comment>
<evidence type="ECO:0000313" key="2">
    <source>
        <dbReference type="EMBL" id="KAJ0212261.1"/>
    </source>
</evidence>
<gene>
    <name evidence="2" type="ORF">LSAT_V11C400222620</name>
</gene>
<reference evidence="2 3" key="1">
    <citation type="journal article" date="2017" name="Nat. Commun.">
        <title>Genome assembly with in vitro proximity ligation data and whole-genome triplication in lettuce.</title>
        <authorList>
            <person name="Reyes-Chin-Wo S."/>
            <person name="Wang Z."/>
            <person name="Yang X."/>
            <person name="Kozik A."/>
            <person name="Arikit S."/>
            <person name="Song C."/>
            <person name="Xia L."/>
            <person name="Froenicke L."/>
            <person name="Lavelle D.O."/>
            <person name="Truco M.J."/>
            <person name="Xia R."/>
            <person name="Zhu S."/>
            <person name="Xu C."/>
            <person name="Xu H."/>
            <person name="Xu X."/>
            <person name="Cox K."/>
            <person name="Korf I."/>
            <person name="Meyers B.C."/>
            <person name="Michelmore R.W."/>
        </authorList>
    </citation>
    <scope>NUCLEOTIDE SEQUENCE [LARGE SCALE GENOMIC DNA]</scope>
    <source>
        <strain evidence="3">cv. Salinas</strain>
        <tissue evidence="2">Seedlings</tissue>
    </source>
</reference>
<proteinExistence type="predicted"/>